<dbReference type="RefSeq" id="WP_057463413.1">
    <property type="nucleotide sequence ID" value="NZ_FOSK01000016.1"/>
</dbReference>
<keyword evidence="3" id="KW-0997">Cell inner membrane</keyword>
<feature type="transmembrane region" description="Helical" evidence="12">
    <location>
        <begin position="33"/>
        <end position="55"/>
    </location>
</feature>
<keyword evidence="5 12" id="KW-1133">Transmembrane helix</keyword>
<feature type="transmembrane region" description="Helical" evidence="12">
    <location>
        <begin position="97"/>
        <end position="120"/>
    </location>
</feature>
<evidence type="ECO:0000256" key="3">
    <source>
        <dbReference type="ARBA" id="ARBA00022519"/>
    </source>
</evidence>
<dbReference type="PANTHER" id="PTHR28259:SF1">
    <property type="entry name" value="FLUORIDE EXPORT PROTEIN 1-RELATED"/>
    <property type="match status" value="1"/>
</dbReference>
<dbReference type="Pfam" id="PF02537">
    <property type="entry name" value="CRCB"/>
    <property type="match status" value="1"/>
</dbReference>
<keyword evidence="4 12" id="KW-0812">Transmembrane</keyword>
<organism evidence="13 14">
    <name type="scientific">Pseudovibrio ascidiaceicola</name>
    <dbReference type="NCBI Taxonomy" id="285279"/>
    <lineage>
        <taxon>Bacteria</taxon>
        <taxon>Pseudomonadati</taxon>
        <taxon>Pseudomonadota</taxon>
        <taxon>Alphaproteobacteria</taxon>
        <taxon>Hyphomicrobiales</taxon>
        <taxon>Stappiaceae</taxon>
        <taxon>Pseudovibrio</taxon>
    </lineage>
</organism>
<evidence type="ECO:0000256" key="4">
    <source>
        <dbReference type="ARBA" id="ARBA00022692"/>
    </source>
</evidence>
<evidence type="ECO:0000256" key="9">
    <source>
        <dbReference type="ARBA" id="ARBA00023303"/>
    </source>
</evidence>
<evidence type="ECO:0000256" key="10">
    <source>
        <dbReference type="ARBA" id="ARBA00035120"/>
    </source>
</evidence>
<comment type="catalytic activity">
    <reaction evidence="11">
        <text>fluoride(in) = fluoride(out)</text>
        <dbReference type="Rhea" id="RHEA:76159"/>
        <dbReference type="ChEBI" id="CHEBI:17051"/>
    </reaction>
    <physiologicalReaction direction="left-to-right" evidence="11">
        <dbReference type="Rhea" id="RHEA:76160"/>
    </physiologicalReaction>
</comment>
<dbReference type="NCBIfam" id="TIGR00494">
    <property type="entry name" value="crcB"/>
    <property type="match status" value="1"/>
</dbReference>
<feature type="binding site" evidence="12">
    <location>
        <position position="75"/>
    </location>
    <ligand>
        <name>Na(+)</name>
        <dbReference type="ChEBI" id="CHEBI:29101"/>
        <note>structural</note>
    </ligand>
</feature>
<comment type="function">
    <text evidence="12">Fluoride-specific ion channel. Important for reducing fluoride concentration in the cell, thus reducing its toxicity.</text>
</comment>
<evidence type="ECO:0000313" key="14">
    <source>
        <dbReference type="Proteomes" id="UP000199598"/>
    </source>
</evidence>
<comment type="similarity">
    <text evidence="10 12">Belongs to the fluoride channel Fluc/FEX (TC 1.A.43) family.</text>
</comment>
<dbReference type="NCBIfam" id="NF010791">
    <property type="entry name" value="PRK14195.1"/>
    <property type="match status" value="1"/>
</dbReference>
<accession>A0A1I4EXH5</accession>
<gene>
    <name evidence="12" type="primary">fluC</name>
    <name evidence="12" type="synonym">crcB</name>
    <name evidence="13" type="ORF">SAMN04488518_116105</name>
</gene>
<reference evidence="13 14" key="1">
    <citation type="submission" date="2016-10" db="EMBL/GenBank/DDBJ databases">
        <authorList>
            <person name="Varghese N."/>
            <person name="Submissions S."/>
        </authorList>
    </citation>
    <scope>NUCLEOTIDE SEQUENCE [LARGE SCALE GENOMIC DNA]</scope>
    <source>
        <strain evidence="13 14">DSM 16392</strain>
    </source>
</reference>
<evidence type="ECO:0000256" key="11">
    <source>
        <dbReference type="ARBA" id="ARBA00035585"/>
    </source>
</evidence>
<dbReference type="Proteomes" id="UP000199598">
    <property type="component" value="Unassembled WGS sequence"/>
</dbReference>
<dbReference type="HAMAP" id="MF_00454">
    <property type="entry name" value="FluC"/>
    <property type="match status" value="1"/>
</dbReference>
<feature type="transmembrane region" description="Helical" evidence="12">
    <location>
        <begin position="67"/>
        <end position="91"/>
    </location>
</feature>
<proteinExistence type="inferred from homology"/>
<evidence type="ECO:0000256" key="12">
    <source>
        <dbReference type="HAMAP-Rule" id="MF_00454"/>
    </source>
</evidence>
<evidence type="ECO:0000313" key="13">
    <source>
        <dbReference type="EMBL" id="SFL09790.1"/>
    </source>
</evidence>
<evidence type="ECO:0000256" key="8">
    <source>
        <dbReference type="ARBA" id="ARBA00023136"/>
    </source>
</evidence>
<name>A0A1I4EXH5_9HYPH</name>
<keyword evidence="2 12" id="KW-1003">Cell membrane</keyword>
<evidence type="ECO:0000256" key="2">
    <source>
        <dbReference type="ARBA" id="ARBA00022475"/>
    </source>
</evidence>
<comment type="activity regulation">
    <text evidence="12">Na(+) is not transported, but it plays an essential structural role and its presence is essential for fluoride channel function.</text>
</comment>
<keyword evidence="9 12" id="KW-0407">Ion channel</keyword>
<comment type="subcellular location">
    <subcellularLocation>
        <location evidence="1 12">Cell membrane</location>
        <topology evidence="1 12">Multi-pass membrane protein</topology>
    </subcellularLocation>
</comment>
<sequence>MKNLILIALGGGAGAVCRHLVSMAGLRLLGPSFPWGTVTVNILGSLLMGIFVEVLAQRLNASSELRYLIATGFLGGFTTFSTFSLDVAVLWERGEPIATAAYVLVSLILSVSALFAGLYLTRQVLA</sequence>
<dbReference type="InterPro" id="IPR003691">
    <property type="entry name" value="FluC"/>
</dbReference>
<keyword evidence="8 12" id="KW-0472">Membrane</keyword>
<keyword evidence="6 12" id="KW-0915">Sodium</keyword>
<evidence type="ECO:0000256" key="6">
    <source>
        <dbReference type="ARBA" id="ARBA00023053"/>
    </source>
</evidence>
<feature type="binding site" evidence="12">
    <location>
        <position position="78"/>
    </location>
    <ligand>
        <name>Na(+)</name>
        <dbReference type="ChEBI" id="CHEBI:29101"/>
        <note>structural</note>
    </ligand>
</feature>
<keyword evidence="12" id="KW-0813">Transport</keyword>
<keyword evidence="7 12" id="KW-0406">Ion transport</keyword>
<evidence type="ECO:0000256" key="1">
    <source>
        <dbReference type="ARBA" id="ARBA00004651"/>
    </source>
</evidence>
<dbReference type="EMBL" id="FOSK01000016">
    <property type="protein sequence ID" value="SFL09790.1"/>
    <property type="molecule type" value="Genomic_DNA"/>
</dbReference>
<keyword evidence="12" id="KW-0479">Metal-binding</keyword>
<protein>
    <recommendedName>
        <fullName evidence="12">Fluoride-specific ion channel FluC</fullName>
    </recommendedName>
</protein>
<evidence type="ECO:0000256" key="7">
    <source>
        <dbReference type="ARBA" id="ARBA00023065"/>
    </source>
</evidence>
<dbReference type="PANTHER" id="PTHR28259">
    <property type="entry name" value="FLUORIDE EXPORT PROTEIN 1-RELATED"/>
    <property type="match status" value="1"/>
</dbReference>
<keyword evidence="14" id="KW-1185">Reference proteome</keyword>
<comment type="caution">
    <text evidence="13">The sequence shown here is derived from an EMBL/GenBank/DDBJ whole genome shotgun (WGS) entry which is preliminary data.</text>
</comment>
<evidence type="ECO:0000256" key="5">
    <source>
        <dbReference type="ARBA" id="ARBA00022989"/>
    </source>
</evidence>